<proteinExistence type="predicted"/>
<dbReference type="Proteomes" id="UP000886043">
    <property type="component" value="Unassembled WGS sequence"/>
</dbReference>
<dbReference type="GO" id="GO:0004222">
    <property type="term" value="F:metalloendopeptidase activity"/>
    <property type="evidence" value="ECO:0007669"/>
    <property type="project" value="TreeGrafter"/>
</dbReference>
<dbReference type="Gene3D" id="2.60.40.1590">
    <property type="entry name" value="Peptidoglycan hydrolase domains"/>
    <property type="match status" value="1"/>
</dbReference>
<organism evidence="3">
    <name type="scientific">Thermosulfurimonas dismutans</name>
    <dbReference type="NCBI Taxonomy" id="999894"/>
    <lineage>
        <taxon>Bacteria</taxon>
        <taxon>Pseudomonadati</taxon>
        <taxon>Thermodesulfobacteriota</taxon>
        <taxon>Thermodesulfobacteria</taxon>
        <taxon>Thermodesulfobacteriales</taxon>
        <taxon>Thermodesulfobacteriaceae</taxon>
        <taxon>Thermosulfurimonas</taxon>
    </lineage>
</organism>
<dbReference type="SUPFAM" id="SSF51261">
    <property type="entry name" value="Duplicated hybrid motif"/>
    <property type="match status" value="1"/>
</dbReference>
<evidence type="ECO:0000256" key="1">
    <source>
        <dbReference type="SAM" id="SignalP"/>
    </source>
</evidence>
<dbReference type="Pfam" id="PF01551">
    <property type="entry name" value="Peptidase_M23"/>
    <property type="match status" value="1"/>
</dbReference>
<feature type="domain" description="M23ase beta-sheet core" evidence="2">
    <location>
        <begin position="163"/>
        <end position="257"/>
    </location>
</feature>
<dbReference type="InterPro" id="IPR011055">
    <property type="entry name" value="Dup_hybrid_motif"/>
</dbReference>
<accession>A0A7C3CX37</accession>
<dbReference type="CDD" id="cd12797">
    <property type="entry name" value="M23_peptidase"/>
    <property type="match status" value="1"/>
</dbReference>
<dbReference type="Gene3D" id="2.70.70.10">
    <property type="entry name" value="Glucose Permease (Domain IIA)"/>
    <property type="match status" value="1"/>
</dbReference>
<feature type="chain" id="PRO_5028318430" evidence="1">
    <location>
        <begin position="21"/>
        <end position="279"/>
    </location>
</feature>
<gene>
    <name evidence="3" type="ORF">ENJ40_02555</name>
</gene>
<protein>
    <submittedName>
        <fullName evidence="3">M23 family metallopeptidase</fullName>
    </submittedName>
</protein>
<dbReference type="PANTHER" id="PTHR21666">
    <property type="entry name" value="PEPTIDASE-RELATED"/>
    <property type="match status" value="1"/>
</dbReference>
<reference evidence="3" key="1">
    <citation type="journal article" date="2020" name="mSystems">
        <title>Genome- and Community-Level Interaction Insights into Carbon Utilization and Element Cycling Functions of Hydrothermarchaeota in Hydrothermal Sediment.</title>
        <authorList>
            <person name="Zhou Z."/>
            <person name="Liu Y."/>
            <person name="Xu W."/>
            <person name="Pan J."/>
            <person name="Luo Z.H."/>
            <person name="Li M."/>
        </authorList>
    </citation>
    <scope>NUCLEOTIDE SEQUENCE [LARGE SCALE GENOMIC DNA]</scope>
    <source>
        <strain evidence="3">HyVt-483</strain>
    </source>
</reference>
<name>A0A7C3CX37_9BACT</name>
<comment type="caution">
    <text evidence="3">The sequence shown here is derived from an EMBL/GenBank/DDBJ whole genome shotgun (WGS) entry which is preliminary data.</text>
</comment>
<evidence type="ECO:0000259" key="2">
    <source>
        <dbReference type="Pfam" id="PF01551"/>
    </source>
</evidence>
<dbReference type="AlphaFoldDB" id="A0A7C3CX37"/>
<dbReference type="InterPro" id="IPR016047">
    <property type="entry name" value="M23ase_b-sheet_dom"/>
</dbReference>
<evidence type="ECO:0000313" key="3">
    <source>
        <dbReference type="EMBL" id="HFC97328.1"/>
    </source>
</evidence>
<dbReference type="PANTHER" id="PTHR21666:SF285">
    <property type="entry name" value="M23 FAMILY METALLOPEPTIDASE"/>
    <property type="match status" value="1"/>
</dbReference>
<feature type="signal peptide" evidence="1">
    <location>
        <begin position="1"/>
        <end position="20"/>
    </location>
</feature>
<dbReference type="EMBL" id="DRMH01000024">
    <property type="protein sequence ID" value="HFC97328.1"/>
    <property type="molecule type" value="Genomic_DNA"/>
</dbReference>
<keyword evidence="1" id="KW-0732">Signal</keyword>
<sequence>MRLRALLGLLLWLVSATASATPVFRGHPGEVILIPVGNPRLEARFRGHLFRPLRLRGGLYLPLALPLDTPPGIYRLRAGGLSLAVRVLPKSYPEEHLRLPPRMVTFPPEILARVRREIRLLRGILGRVEGRACRLEDFILPVSGKISSPFGLRRILNGEPRSPHRGVDLAVPEGTPVRAASTGRVILTGDFYLPGRVVLLDHGCGVYTYYAHLSRILVRKGERVRRGQVIALSGATGRTTGPHLHFGVYLSGVAVNPVIFIQEVRHLYGGKSGGPASAS</sequence>
<dbReference type="InterPro" id="IPR050570">
    <property type="entry name" value="Cell_wall_metabolism_enzyme"/>
</dbReference>